<protein>
    <submittedName>
        <fullName evidence="1">Uncharacterized protein</fullName>
    </submittedName>
</protein>
<comment type="caution">
    <text evidence="1">The sequence shown here is derived from an EMBL/GenBank/DDBJ whole genome shotgun (WGS) entry which is preliminary data.</text>
</comment>
<sequence>MVALVNIPSTFCNVVHNLQEEDCRAWFPFPHRIIVPAGIQDPGNLGTLLRSVLAFGWQLGQHRDWPLVHDFLTFIDDPTLFLFFAEDSICLQKVVPKLQLCYS</sequence>
<gene>
    <name evidence="1" type="ORF">M9H77_19112</name>
</gene>
<accession>A0ACC0B9C5</accession>
<name>A0ACC0B9C5_CATRO</name>
<proteinExistence type="predicted"/>
<dbReference type="Proteomes" id="UP001060085">
    <property type="component" value="Linkage Group LG04"/>
</dbReference>
<organism evidence="1 2">
    <name type="scientific">Catharanthus roseus</name>
    <name type="common">Madagascar periwinkle</name>
    <name type="synonym">Vinca rosea</name>
    <dbReference type="NCBI Taxonomy" id="4058"/>
    <lineage>
        <taxon>Eukaryota</taxon>
        <taxon>Viridiplantae</taxon>
        <taxon>Streptophyta</taxon>
        <taxon>Embryophyta</taxon>
        <taxon>Tracheophyta</taxon>
        <taxon>Spermatophyta</taxon>
        <taxon>Magnoliopsida</taxon>
        <taxon>eudicotyledons</taxon>
        <taxon>Gunneridae</taxon>
        <taxon>Pentapetalae</taxon>
        <taxon>asterids</taxon>
        <taxon>lamiids</taxon>
        <taxon>Gentianales</taxon>
        <taxon>Apocynaceae</taxon>
        <taxon>Rauvolfioideae</taxon>
        <taxon>Vinceae</taxon>
        <taxon>Catharanthinae</taxon>
        <taxon>Catharanthus</taxon>
    </lineage>
</organism>
<evidence type="ECO:0000313" key="2">
    <source>
        <dbReference type="Proteomes" id="UP001060085"/>
    </source>
</evidence>
<evidence type="ECO:0000313" key="1">
    <source>
        <dbReference type="EMBL" id="KAI5669259.1"/>
    </source>
</evidence>
<dbReference type="EMBL" id="CM044704">
    <property type="protein sequence ID" value="KAI5669259.1"/>
    <property type="molecule type" value="Genomic_DNA"/>
</dbReference>
<reference evidence="2" key="1">
    <citation type="journal article" date="2023" name="Nat. Plants">
        <title>Single-cell RNA sequencing provides a high-resolution roadmap for understanding the multicellular compartmentation of specialized metabolism.</title>
        <authorList>
            <person name="Sun S."/>
            <person name="Shen X."/>
            <person name="Li Y."/>
            <person name="Li Y."/>
            <person name="Wang S."/>
            <person name="Li R."/>
            <person name="Zhang H."/>
            <person name="Shen G."/>
            <person name="Guo B."/>
            <person name="Wei J."/>
            <person name="Xu J."/>
            <person name="St-Pierre B."/>
            <person name="Chen S."/>
            <person name="Sun C."/>
        </authorList>
    </citation>
    <scope>NUCLEOTIDE SEQUENCE [LARGE SCALE GENOMIC DNA]</scope>
</reference>
<keyword evidence="2" id="KW-1185">Reference proteome</keyword>